<feature type="compositionally biased region" description="Basic and acidic residues" evidence="1">
    <location>
        <begin position="481"/>
        <end position="491"/>
    </location>
</feature>
<reference evidence="2 3" key="1">
    <citation type="submission" date="2024-04" db="EMBL/GenBank/DDBJ databases">
        <title>Phyllosticta paracitricarpa is synonymous to the EU quarantine fungus P. citricarpa based on phylogenomic analyses.</title>
        <authorList>
            <consortium name="Lawrence Berkeley National Laboratory"/>
            <person name="Van Ingen-Buijs V.A."/>
            <person name="Van Westerhoven A.C."/>
            <person name="Haridas S."/>
            <person name="Skiadas P."/>
            <person name="Martin F."/>
            <person name="Groenewald J.Z."/>
            <person name="Crous P.W."/>
            <person name="Seidl M.F."/>
        </authorList>
    </citation>
    <scope>NUCLEOTIDE SEQUENCE [LARGE SCALE GENOMIC DNA]</scope>
    <source>
        <strain evidence="2 3">CBS 123371</strain>
    </source>
</reference>
<keyword evidence="3" id="KW-1185">Reference proteome</keyword>
<feature type="region of interest" description="Disordered" evidence="1">
    <location>
        <begin position="1"/>
        <end position="35"/>
    </location>
</feature>
<evidence type="ECO:0000313" key="2">
    <source>
        <dbReference type="EMBL" id="KAK7519183.1"/>
    </source>
</evidence>
<feature type="compositionally biased region" description="Basic and acidic residues" evidence="1">
    <location>
        <begin position="394"/>
        <end position="414"/>
    </location>
</feature>
<accession>A0ABR1KV98</accession>
<protein>
    <submittedName>
        <fullName evidence="2">Uncharacterized protein</fullName>
    </submittedName>
</protein>
<organism evidence="2 3">
    <name type="scientific">Phyllosticta citriasiana</name>
    <dbReference type="NCBI Taxonomy" id="595635"/>
    <lineage>
        <taxon>Eukaryota</taxon>
        <taxon>Fungi</taxon>
        <taxon>Dikarya</taxon>
        <taxon>Ascomycota</taxon>
        <taxon>Pezizomycotina</taxon>
        <taxon>Dothideomycetes</taxon>
        <taxon>Dothideomycetes incertae sedis</taxon>
        <taxon>Botryosphaeriales</taxon>
        <taxon>Phyllostictaceae</taxon>
        <taxon>Phyllosticta</taxon>
    </lineage>
</organism>
<dbReference type="EMBL" id="JBBPHU010000004">
    <property type="protein sequence ID" value="KAK7519183.1"/>
    <property type="molecule type" value="Genomic_DNA"/>
</dbReference>
<feature type="region of interest" description="Disordered" evidence="1">
    <location>
        <begin position="369"/>
        <end position="491"/>
    </location>
</feature>
<name>A0ABR1KV98_9PEZI</name>
<dbReference type="Proteomes" id="UP001363622">
    <property type="component" value="Unassembled WGS sequence"/>
</dbReference>
<evidence type="ECO:0000313" key="3">
    <source>
        <dbReference type="Proteomes" id="UP001363622"/>
    </source>
</evidence>
<sequence length="491" mass="55434">MQSAQPSESAPAPATPVSEAPIPEQTATQESDNDAWVRRKEAKLNFNKTLRGRYGHGSTGYSKVGVLLIYWEGDSKHFELEAIHLETVFRTQFGFQTERYAIPSFPNTPARSAKELEVRLEEWADEFDGPDKLSIIYYGGHGEKEGHSMNISSKAGGSSKSDRLLRPLKERDTDTLVIVDCCYAAHAFSENKYGKRKFELLSGVPPEVKALGPTHASSFSGSLQRALSFLRKKHDLDGFTTSDLYREVYFASPLSKKPFLFDCSSKNFGYIKITPFPPRSGSPQTTPKPKGSSPIFVDLRFQLSELPDPGIMTELASHMQYVPYVQKMEFTNLVAPAAQIDDFVESVHRVQMIKPLLNKIRMKREKERLRKQKEDGMRISPIQRQNSFGPLSRRNSELHDWNNYKRPEEAKDEASQTMRLNPVAPSTPRGSRPQEPLVSPNRHKRSPSPLAAISESETLDSTRSSPAKKKRDSHLVALDLDESRLKRPRNE</sequence>
<evidence type="ECO:0000256" key="1">
    <source>
        <dbReference type="SAM" id="MobiDB-lite"/>
    </source>
</evidence>
<feature type="compositionally biased region" description="Low complexity" evidence="1">
    <location>
        <begin position="1"/>
        <end position="21"/>
    </location>
</feature>
<gene>
    <name evidence="2" type="ORF">IWZ03DRAFT_414121</name>
</gene>
<feature type="compositionally biased region" description="Polar residues" evidence="1">
    <location>
        <begin position="455"/>
        <end position="465"/>
    </location>
</feature>
<comment type="caution">
    <text evidence="2">The sequence shown here is derived from an EMBL/GenBank/DDBJ whole genome shotgun (WGS) entry which is preliminary data.</text>
</comment>
<proteinExistence type="predicted"/>